<protein>
    <submittedName>
        <fullName evidence="2">Uncharacterized protein</fullName>
    </submittedName>
</protein>
<proteinExistence type="predicted"/>
<gene>
    <name evidence="2" type="ORF">NDU88_007221</name>
</gene>
<evidence type="ECO:0000313" key="3">
    <source>
        <dbReference type="Proteomes" id="UP001066276"/>
    </source>
</evidence>
<feature type="compositionally biased region" description="Basic and acidic residues" evidence="1">
    <location>
        <begin position="81"/>
        <end position="94"/>
    </location>
</feature>
<reference evidence="2" key="1">
    <citation type="journal article" date="2022" name="bioRxiv">
        <title>Sequencing and chromosome-scale assembly of the giantPleurodeles waltlgenome.</title>
        <authorList>
            <person name="Brown T."/>
            <person name="Elewa A."/>
            <person name="Iarovenko S."/>
            <person name="Subramanian E."/>
            <person name="Araus A.J."/>
            <person name="Petzold A."/>
            <person name="Susuki M."/>
            <person name="Suzuki K.-i.T."/>
            <person name="Hayashi T."/>
            <person name="Toyoda A."/>
            <person name="Oliveira C."/>
            <person name="Osipova E."/>
            <person name="Leigh N.D."/>
            <person name="Simon A."/>
            <person name="Yun M.H."/>
        </authorList>
    </citation>
    <scope>NUCLEOTIDE SEQUENCE</scope>
    <source>
        <strain evidence="2">20211129_DDA</strain>
        <tissue evidence="2">Liver</tissue>
    </source>
</reference>
<dbReference type="AlphaFoldDB" id="A0AAV7RNT9"/>
<accession>A0AAV7RNT9</accession>
<comment type="caution">
    <text evidence="2">The sequence shown here is derived from an EMBL/GenBank/DDBJ whole genome shotgun (WGS) entry which is preliminary data.</text>
</comment>
<evidence type="ECO:0000256" key="1">
    <source>
        <dbReference type="SAM" id="MobiDB-lite"/>
    </source>
</evidence>
<dbReference type="Proteomes" id="UP001066276">
    <property type="component" value="Chromosome 5"/>
</dbReference>
<sequence length="110" mass="12026">MGVPPLLAELVTRGGLARWPSLPLVPQLPAYGLRRLLLPAGGVTERPGVLLLAGTGTKTHLDRILQRLPVIIITCPNEPKFNKERQRRNAEDRSGNNTPVPVLSSELPRL</sequence>
<feature type="region of interest" description="Disordered" evidence="1">
    <location>
        <begin position="81"/>
        <end position="110"/>
    </location>
</feature>
<keyword evidence="3" id="KW-1185">Reference proteome</keyword>
<evidence type="ECO:0000313" key="2">
    <source>
        <dbReference type="EMBL" id="KAJ1154469.1"/>
    </source>
</evidence>
<name>A0AAV7RNT9_PLEWA</name>
<dbReference type="EMBL" id="JANPWB010000009">
    <property type="protein sequence ID" value="KAJ1154469.1"/>
    <property type="molecule type" value="Genomic_DNA"/>
</dbReference>
<organism evidence="2 3">
    <name type="scientific">Pleurodeles waltl</name>
    <name type="common">Iberian ribbed newt</name>
    <dbReference type="NCBI Taxonomy" id="8319"/>
    <lineage>
        <taxon>Eukaryota</taxon>
        <taxon>Metazoa</taxon>
        <taxon>Chordata</taxon>
        <taxon>Craniata</taxon>
        <taxon>Vertebrata</taxon>
        <taxon>Euteleostomi</taxon>
        <taxon>Amphibia</taxon>
        <taxon>Batrachia</taxon>
        <taxon>Caudata</taxon>
        <taxon>Salamandroidea</taxon>
        <taxon>Salamandridae</taxon>
        <taxon>Pleurodelinae</taxon>
        <taxon>Pleurodeles</taxon>
    </lineage>
</organism>